<keyword evidence="5 12" id="KW-0812">Transmembrane</keyword>
<evidence type="ECO:0000256" key="12">
    <source>
        <dbReference type="SAM" id="Phobius"/>
    </source>
</evidence>
<dbReference type="STRING" id="69332.A0A388JJJ0"/>
<feature type="transmembrane region" description="Helical" evidence="12">
    <location>
        <begin position="186"/>
        <end position="207"/>
    </location>
</feature>
<sequence>MDIPREDIERLYFYETAREQAANQYLLTPTNADNLTDWGKALLELAHFRQGNESINMLEEAVSKFEEALSIAPTRHDTLWNLGNAFTSQGLLTPEQEKASECFGKAAEAYQKALDQDPDNEMYKRSMEMTEKVPSIRAELQKHLQQAGMTSEGPSHSSPFGRMEGGTSAAARAARKKRDSDFKYDCIGWGVLVVVACVWIGLARSAVPQGPPSPAR</sequence>
<evidence type="ECO:0000256" key="9">
    <source>
        <dbReference type="ARBA" id="ARBA00023128"/>
    </source>
</evidence>
<evidence type="ECO:0000256" key="6">
    <source>
        <dbReference type="ARBA" id="ARBA00022787"/>
    </source>
</evidence>
<dbReference type="PANTHER" id="PTHR32409:SF3">
    <property type="entry name" value="MITOCHONDRIAL IMPORT RECEPTOR SUBUNIT TOM20-1-RELATED"/>
    <property type="match status" value="1"/>
</dbReference>
<protein>
    <submittedName>
        <fullName evidence="13">Uncharacterized protein</fullName>
    </submittedName>
</protein>
<dbReference type="InterPro" id="IPR011990">
    <property type="entry name" value="TPR-like_helical_dom_sf"/>
</dbReference>
<comment type="similarity">
    <text evidence="3">Belongs to the Tom20 family.</text>
</comment>
<comment type="function">
    <text evidence="1">Central component of the receptor complex responsible for the recognition and translocation of cytosolically synthesized mitochondrial preproteins. Together with TOM22 functions as the transit peptide receptor at the surface of the mitochondrion outer membrane and facilitates the movement of preproteins into the translocation pore.</text>
</comment>
<dbReference type="InterPro" id="IPR010547">
    <property type="entry name" value="TOM20_imprt_rcpt"/>
</dbReference>
<proteinExistence type="inferred from homology"/>
<comment type="subcellular location">
    <subcellularLocation>
        <location evidence="2">Mitochondrion outer membrane</location>
        <topology evidence="2">Single-pass membrane protein</topology>
    </subcellularLocation>
</comment>
<comment type="caution">
    <text evidence="13">The sequence shown here is derived from an EMBL/GenBank/DDBJ whole genome shotgun (WGS) entry which is preliminary data.</text>
</comment>
<dbReference type="SUPFAM" id="SSF48452">
    <property type="entry name" value="TPR-like"/>
    <property type="match status" value="1"/>
</dbReference>
<dbReference type="Pfam" id="PF06552">
    <property type="entry name" value="TOM20_plant"/>
    <property type="match status" value="1"/>
</dbReference>
<accession>A0A388JJJ0</accession>
<feature type="region of interest" description="Disordered" evidence="11">
    <location>
        <begin position="146"/>
        <end position="172"/>
    </location>
</feature>
<dbReference type="OMA" id="HNEHYLK"/>
<dbReference type="AlphaFoldDB" id="A0A388JJJ0"/>
<keyword evidence="4" id="KW-0813">Transport</keyword>
<reference evidence="13 14" key="1">
    <citation type="journal article" date="2018" name="Cell">
        <title>The Chara Genome: Secondary Complexity and Implications for Plant Terrestrialization.</title>
        <authorList>
            <person name="Nishiyama T."/>
            <person name="Sakayama H."/>
            <person name="Vries J.D."/>
            <person name="Buschmann H."/>
            <person name="Saint-Marcoux D."/>
            <person name="Ullrich K.K."/>
            <person name="Haas F.B."/>
            <person name="Vanderstraeten L."/>
            <person name="Becker D."/>
            <person name="Lang D."/>
            <person name="Vosolsobe S."/>
            <person name="Rombauts S."/>
            <person name="Wilhelmsson P.K.I."/>
            <person name="Janitza P."/>
            <person name="Kern R."/>
            <person name="Heyl A."/>
            <person name="Rumpler F."/>
            <person name="Villalobos L.I.A.C."/>
            <person name="Clay J.M."/>
            <person name="Skokan R."/>
            <person name="Toyoda A."/>
            <person name="Suzuki Y."/>
            <person name="Kagoshima H."/>
            <person name="Schijlen E."/>
            <person name="Tajeshwar N."/>
            <person name="Catarino B."/>
            <person name="Hetherington A.J."/>
            <person name="Saltykova A."/>
            <person name="Bonnot C."/>
            <person name="Breuninger H."/>
            <person name="Symeonidi A."/>
            <person name="Radhakrishnan G.V."/>
            <person name="Van Nieuwerburgh F."/>
            <person name="Deforce D."/>
            <person name="Chang C."/>
            <person name="Karol K.G."/>
            <person name="Hedrich R."/>
            <person name="Ulvskov P."/>
            <person name="Glockner G."/>
            <person name="Delwiche C.F."/>
            <person name="Petrasek J."/>
            <person name="Van de Peer Y."/>
            <person name="Friml J."/>
            <person name="Beilby M."/>
            <person name="Dolan L."/>
            <person name="Kohara Y."/>
            <person name="Sugano S."/>
            <person name="Fujiyama A."/>
            <person name="Delaux P.-M."/>
            <person name="Quint M."/>
            <person name="TheiBen G."/>
            <person name="Hagemann M."/>
            <person name="Harholt J."/>
            <person name="Dunand C."/>
            <person name="Zachgo S."/>
            <person name="Langdale J."/>
            <person name="Maumus F."/>
            <person name="Straeten D.V.D."/>
            <person name="Gould S.B."/>
            <person name="Rensing S.A."/>
        </authorList>
    </citation>
    <scope>NUCLEOTIDE SEQUENCE [LARGE SCALE GENOMIC DNA]</scope>
    <source>
        <strain evidence="13 14">S276</strain>
    </source>
</reference>
<evidence type="ECO:0000256" key="4">
    <source>
        <dbReference type="ARBA" id="ARBA00022448"/>
    </source>
</evidence>
<evidence type="ECO:0000256" key="8">
    <source>
        <dbReference type="ARBA" id="ARBA00022989"/>
    </source>
</evidence>
<keyword evidence="7" id="KW-0653">Protein transport</keyword>
<feature type="compositionally biased region" description="Polar residues" evidence="11">
    <location>
        <begin position="146"/>
        <end position="158"/>
    </location>
</feature>
<evidence type="ECO:0000256" key="3">
    <source>
        <dbReference type="ARBA" id="ARBA00005792"/>
    </source>
</evidence>
<dbReference type="GO" id="GO:0015031">
    <property type="term" value="P:protein transport"/>
    <property type="evidence" value="ECO:0007669"/>
    <property type="project" value="UniProtKB-KW"/>
</dbReference>
<evidence type="ECO:0000256" key="1">
    <source>
        <dbReference type="ARBA" id="ARBA00003450"/>
    </source>
</evidence>
<dbReference type="Proteomes" id="UP000265515">
    <property type="component" value="Unassembled WGS sequence"/>
</dbReference>
<dbReference type="GO" id="GO:0045040">
    <property type="term" value="P:protein insertion into mitochondrial outer membrane"/>
    <property type="evidence" value="ECO:0007669"/>
    <property type="project" value="InterPro"/>
</dbReference>
<evidence type="ECO:0000256" key="5">
    <source>
        <dbReference type="ARBA" id="ARBA00022692"/>
    </source>
</evidence>
<dbReference type="Gramene" id="GBG41730">
    <property type="protein sequence ID" value="GBG41730"/>
    <property type="gene ID" value="CBR_g74896"/>
</dbReference>
<dbReference type="GO" id="GO:0005742">
    <property type="term" value="C:mitochondrial outer membrane translocase complex"/>
    <property type="evidence" value="ECO:0007669"/>
    <property type="project" value="InterPro"/>
</dbReference>
<evidence type="ECO:0000313" key="14">
    <source>
        <dbReference type="Proteomes" id="UP000265515"/>
    </source>
</evidence>
<dbReference type="EMBL" id="BFEA01002496">
    <property type="protein sequence ID" value="GBG41730.1"/>
    <property type="molecule type" value="Genomic_DNA"/>
</dbReference>
<evidence type="ECO:0000256" key="11">
    <source>
        <dbReference type="SAM" id="MobiDB-lite"/>
    </source>
</evidence>
<dbReference type="OrthoDB" id="1056333at2759"/>
<keyword evidence="9" id="KW-0496">Mitochondrion</keyword>
<gene>
    <name evidence="13" type="ORF">CBR_g74896</name>
</gene>
<evidence type="ECO:0000256" key="10">
    <source>
        <dbReference type="ARBA" id="ARBA00023136"/>
    </source>
</evidence>
<keyword evidence="6" id="KW-1000">Mitochondrion outer membrane</keyword>
<evidence type="ECO:0000313" key="13">
    <source>
        <dbReference type="EMBL" id="GBG41730.1"/>
    </source>
</evidence>
<name>A0A388JJJ0_CHABU</name>
<dbReference type="Gene3D" id="1.25.40.10">
    <property type="entry name" value="Tetratricopeptide repeat domain"/>
    <property type="match status" value="1"/>
</dbReference>
<keyword evidence="8 12" id="KW-1133">Transmembrane helix</keyword>
<evidence type="ECO:0000256" key="7">
    <source>
        <dbReference type="ARBA" id="ARBA00022927"/>
    </source>
</evidence>
<organism evidence="13 14">
    <name type="scientific">Chara braunii</name>
    <name type="common">Braun's stonewort</name>
    <dbReference type="NCBI Taxonomy" id="69332"/>
    <lineage>
        <taxon>Eukaryota</taxon>
        <taxon>Viridiplantae</taxon>
        <taxon>Streptophyta</taxon>
        <taxon>Charophyceae</taxon>
        <taxon>Charales</taxon>
        <taxon>Characeae</taxon>
        <taxon>Chara</taxon>
    </lineage>
</organism>
<keyword evidence="10 12" id="KW-0472">Membrane</keyword>
<dbReference type="PANTHER" id="PTHR32409">
    <property type="entry name" value="MITOCHONDRIAL IMPORT RECEPTOR SUBUNIT TOM20-1-RELATED"/>
    <property type="match status" value="1"/>
</dbReference>
<evidence type="ECO:0000256" key="2">
    <source>
        <dbReference type="ARBA" id="ARBA00004572"/>
    </source>
</evidence>
<keyword evidence="14" id="KW-1185">Reference proteome</keyword>